<keyword evidence="1" id="KW-0812">Transmembrane</keyword>
<name>A0A133PR90_9BACT</name>
<dbReference type="EMBL" id="LRQG01000284">
    <property type="protein sequence ID" value="KXA31232.1"/>
    <property type="molecule type" value="Genomic_DNA"/>
</dbReference>
<reference evidence="3" key="1">
    <citation type="submission" date="2016-01" db="EMBL/GenBank/DDBJ databases">
        <authorList>
            <person name="Mitreva M."/>
            <person name="Pepin K.H."/>
            <person name="Mihindukulasuriya K.A."/>
            <person name="Fulton R."/>
            <person name="Fronick C."/>
            <person name="O'Laughlin M."/>
            <person name="Miner T."/>
            <person name="Herter B."/>
            <person name="Rosa B.A."/>
            <person name="Cordes M."/>
            <person name="Tomlinson C."/>
            <person name="Wollam A."/>
            <person name="Palsikar V.B."/>
            <person name="Mardis E.R."/>
            <person name="Wilson R.K."/>
        </authorList>
    </citation>
    <scope>NUCLEOTIDE SEQUENCE [LARGE SCALE GENOMIC DNA]</scope>
    <source>
        <strain evidence="3">MJR7716</strain>
    </source>
</reference>
<protein>
    <recommendedName>
        <fullName evidence="4">Translocation/assembly module TamB</fullName>
    </recommendedName>
</protein>
<keyword evidence="1" id="KW-1133">Transmembrane helix</keyword>
<dbReference type="OrthoDB" id="680700at2"/>
<evidence type="ECO:0000256" key="1">
    <source>
        <dbReference type="SAM" id="Phobius"/>
    </source>
</evidence>
<dbReference type="PATRIC" id="fig|28128.5.peg.3083"/>
<keyword evidence="3" id="KW-1185">Reference proteome</keyword>
<gene>
    <name evidence="2" type="ORF">HMPREF3226_02992</name>
</gene>
<evidence type="ECO:0000313" key="2">
    <source>
        <dbReference type="EMBL" id="KXA31232.1"/>
    </source>
</evidence>
<sequence>MGIFCSFVFTLRKLKSIVRWTIWLIIGFYIAIIVVLHIPAMQKFAGNQISDVLSKKLGTEVKIGQVEIGLLNHLILNDITIYDQQQKKMLKASRIAAKFDIIELLRNGRIRISSAQIFGLHANLYKKNRNANPNFKFVLDSLASKDERSKSPLDLQIQSLIIRNSSVTYDELDAPITRRKFNPKHLDLRNISGHLNLNELTDNRISFTSEGLSFKEVSGLEVLNLAFEGVADKKQAKLRGFKLQLANSRILIPSIYFQFKHINDELDLNSLRATVSIKDSYVTPFDVASFMPQLSSFKQKVFIDGKLESIGRKVKINSLNILSDNNDVRVEIRGIINDFETFNNFNLFAKRVSIKTEIIKKLSSLFHIDIPKELYNLGSIQYSGIVKKVNSEYTVNGKLNTSEGNAKLNLALKGKTFKGKVKTNYFNLGNVFTNSGVKGIVADIGISGTTDFQNISANGLIPQFDYAGYSYRSIAVRGNYSKDTFRGRASLNDINGKLNFNGTIRNFSSLIDKKGKLFIDAFVEADKLNLKRLKLSDAVGDKAFTFTSHIKGQGASLNDLIAQLDLNNFTMLENGKVLKINYLKLNTQNSFLNKFVDINSDFGDLHLSGRYDYKTIQNSIVNILTYYLPGLFTHKSFSRNRNNDFVARLNITNPEILNQLFKLNLNLGQHLNIDGYVNERSKQISLNLDAPDIIYHSHHVENLLFSLSTSSNHLLAQVSGDRKDDSGRKISITSNGVVGSGKISTHSSFNIEGNHPLTGEIDCNAILHRVNGKLTSFIHFNPSEIQIDTIGLNVQSSDMVYSDNSLDIKHFEISNKDQHIIVNGLTSGSSKDSLTVQLKDIDVPYIMDIVNFHSVKFDGLASGKVIIKSFFSTPQATAQLNVKDFHFENGLMGTLYLNSSYNDREGRIHIDAFADPGDNSRTDIKGYVDIKKGYINLPIYASNTHLYFLKEFCSSFMDDINLTANGWCKVVGPLSDINLEGDMYASGNVYITPLGTRYTLNNSRVRIIPNEIIFERDTIYDAEKNIGIVTGGLHHHSLRKLTYDINIEANNLLVYNFPKNTGGDAFWGVVYGTGKCLIIGRDDEVTMNIDMYPNKNSFITYNATDNSVGENSFIQWRDLTPDTLSELRADSIINYNARGGENRNKKDNWDIANDLRINFLINATPGFTLGVLMDESTGDNITLNGTGGLRATYYNKGAFQLFGNYNVDYGLYNITIQNIIKRQFVFQPSSSISFGGDPFDATLSLKGIYALNSVPLSDLRMGNSFTTNNTRVDCLLNIDGTPTNPSVTFGIDLPTLSSDAEQMVRSVLNSEQGLNQQVLYLLAVGRFYPQISNNATQETTSQPGQASLAMQSILSGTLSQQINTVLANVIKNNNWNFGANIATGNEGFANAEYEGTLSGKLLNNRLLINGEFGYRDNVATNTSSFIGDFDIKYLLFPTGNLSVNFYNRSNERYFTRNSLTTQGIGLIMKKDFTTIKDLFHLNKKKSKKQKQKR</sequence>
<accession>A0A133PR90</accession>
<proteinExistence type="predicted"/>
<feature type="transmembrane region" description="Helical" evidence="1">
    <location>
        <begin position="20"/>
        <end position="40"/>
    </location>
</feature>
<evidence type="ECO:0008006" key="4">
    <source>
        <dbReference type="Google" id="ProtNLM"/>
    </source>
</evidence>
<dbReference type="GO" id="GO:0005886">
    <property type="term" value="C:plasma membrane"/>
    <property type="evidence" value="ECO:0007669"/>
    <property type="project" value="InterPro"/>
</dbReference>
<dbReference type="GO" id="GO:0009306">
    <property type="term" value="P:protein secretion"/>
    <property type="evidence" value="ECO:0007669"/>
    <property type="project" value="InterPro"/>
</dbReference>
<organism evidence="2 3">
    <name type="scientific">Prevotella corporis</name>
    <dbReference type="NCBI Taxonomy" id="28128"/>
    <lineage>
        <taxon>Bacteria</taxon>
        <taxon>Pseudomonadati</taxon>
        <taxon>Bacteroidota</taxon>
        <taxon>Bacteroidia</taxon>
        <taxon>Bacteroidales</taxon>
        <taxon>Prevotellaceae</taxon>
        <taxon>Prevotella</taxon>
    </lineage>
</organism>
<comment type="caution">
    <text evidence="2">The sequence shown here is derived from an EMBL/GenBank/DDBJ whole genome shotgun (WGS) entry which is preliminary data.</text>
</comment>
<evidence type="ECO:0000313" key="3">
    <source>
        <dbReference type="Proteomes" id="UP000070533"/>
    </source>
</evidence>
<keyword evidence="1" id="KW-0472">Membrane</keyword>
<dbReference type="eggNOG" id="COG2982">
    <property type="taxonomic scope" value="Bacteria"/>
</dbReference>
<dbReference type="Proteomes" id="UP000070533">
    <property type="component" value="Unassembled WGS sequence"/>
</dbReference>
<dbReference type="STRING" id="28128.HMPREF3226_02992"/>